<dbReference type="AlphaFoldDB" id="A0A8B8ARG6"/>
<dbReference type="PANTHER" id="PTHR13251:SF3">
    <property type="entry name" value="TRAFFICKING PROTEIN PARTICLE COMPLEX SUBUNIT 10"/>
    <property type="match status" value="1"/>
</dbReference>
<evidence type="ECO:0000259" key="6">
    <source>
        <dbReference type="Pfam" id="PF23036"/>
    </source>
</evidence>
<dbReference type="InterPro" id="IPR045126">
    <property type="entry name" value="TRAPPC10/Trs130"/>
</dbReference>
<evidence type="ECO:0000313" key="9">
    <source>
        <dbReference type="RefSeq" id="XP_022294052.1"/>
    </source>
</evidence>
<evidence type="ECO:0000256" key="1">
    <source>
        <dbReference type="ARBA" id="ARBA00004555"/>
    </source>
</evidence>
<dbReference type="GO" id="GO:0034498">
    <property type="term" value="P:early endosome to Golgi transport"/>
    <property type="evidence" value="ECO:0007669"/>
    <property type="project" value="TreeGrafter"/>
</dbReference>
<dbReference type="Pfam" id="PF12584">
    <property type="entry name" value="TRAPPC10"/>
    <property type="match status" value="1"/>
</dbReference>
<name>A0A8B8ARG6_CRAVI</name>
<feature type="region of interest" description="Disordered" evidence="4">
    <location>
        <begin position="1069"/>
        <end position="1102"/>
    </location>
</feature>
<comment type="subcellular location">
    <subcellularLocation>
        <location evidence="1">Golgi apparatus</location>
    </subcellularLocation>
</comment>
<accession>A0A8B8ARG6</accession>
<reference evidence="9" key="1">
    <citation type="submission" date="2025-08" db="UniProtKB">
        <authorList>
            <consortium name="RefSeq"/>
        </authorList>
    </citation>
    <scope>IDENTIFICATION</scope>
    <source>
        <tissue evidence="9">Whole sample</tissue>
    </source>
</reference>
<protein>
    <submittedName>
        <fullName evidence="9">Trafficking protein particle complex subunit 10-like isoform X1</fullName>
    </submittedName>
</protein>
<evidence type="ECO:0000256" key="3">
    <source>
        <dbReference type="ARBA" id="ARBA00023034"/>
    </source>
</evidence>
<dbReference type="GO" id="GO:0006891">
    <property type="term" value="P:intra-Golgi vesicle-mediated transport"/>
    <property type="evidence" value="ECO:0007669"/>
    <property type="project" value="TreeGrafter"/>
</dbReference>
<dbReference type="Pfam" id="PF23036">
    <property type="entry name" value="TRAPPC10_1st"/>
    <property type="match status" value="1"/>
</dbReference>
<dbReference type="KEGG" id="cvn:111104416"/>
<feature type="domain" description="TRAPPC10/Trs130 C-terminal" evidence="5">
    <location>
        <begin position="977"/>
        <end position="1116"/>
    </location>
</feature>
<organism evidence="8 9">
    <name type="scientific">Crassostrea virginica</name>
    <name type="common">Eastern oyster</name>
    <dbReference type="NCBI Taxonomy" id="6565"/>
    <lineage>
        <taxon>Eukaryota</taxon>
        <taxon>Metazoa</taxon>
        <taxon>Spiralia</taxon>
        <taxon>Lophotrochozoa</taxon>
        <taxon>Mollusca</taxon>
        <taxon>Bivalvia</taxon>
        <taxon>Autobranchia</taxon>
        <taxon>Pteriomorphia</taxon>
        <taxon>Ostreida</taxon>
        <taxon>Ostreoidea</taxon>
        <taxon>Ostreidae</taxon>
        <taxon>Crassostrea</taxon>
    </lineage>
</organism>
<feature type="domain" description="TRAPPC10 Ig-like" evidence="7">
    <location>
        <begin position="765"/>
        <end position="831"/>
    </location>
</feature>
<dbReference type="GeneID" id="111104416"/>
<keyword evidence="2" id="KW-0813">Transport</keyword>
<dbReference type="PANTHER" id="PTHR13251">
    <property type="entry name" value="EPILEPSY HOLOPROSENCEPHALY CANDIDATE 1/TMEM1"/>
    <property type="match status" value="1"/>
</dbReference>
<evidence type="ECO:0000256" key="4">
    <source>
        <dbReference type="SAM" id="MobiDB-lite"/>
    </source>
</evidence>
<dbReference type="GO" id="GO:0005829">
    <property type="term" value="C:cytosol"/>
    <property type="evidence" value="ECO:0007669"/>
    <property type="project" value="GOC"/>
</dbReference>
<sequence>METKPIVTCHGDQSLFSSLHPSLLHWLPQEPTEWRRSYSRAPKTVYLEASFVPYDEDILPTDTDKTLVSRPYFHVFWTSCDLDTYKQITKDELTEWTSALKRKNIPDWLIIVVSSDESKLKTKLLPRSSVFDKIKSDFCNKQPERCVVVNDPLKQELKSNESWQVMLQRLRTLLIQAFNRHLVKYEEGMRNLREIRNEPGWKFTNFFLVQEELAFMYEMLGLFEDALIQYDELDALFTQYILYFAAGNPVDWMMKYTKDCTKWSGLSLRKPINRDIRDLIKDNKDSLLDFRSYLFSRQCALLFLLNKPLEIAKRAMEFLHNTVQEVRKLKVEMPVGTIDCWVFLSCLEVLNKCEKFTGSDPMRSYSLYTASLWDYSRRKLRFLGELCGLRPEPEIEPTSDQLDLVLSLISGLTIKDDDDNKEEGGMRPPEKLREALSSKEAFTKTYLELSELAMGTYKHISRFRSARLIGKDLADFYILQGEPEKAENFLMDAMKSFHQEGWHHLADDMKLELAKCQKMLGNRLKYLKTACQVISSSTLSKEVRQSFQTEIMDIAIEFSGSNYLLKAAPMFIVEDVVVQEHSIICDETVCIDLHIQCDIPDTVKCDFVYLSIRPHAINKPNVSGKKLLCKKDSGGILREQVPNFNPIRKPVPSHIEVRANTESAGCGIVCVNTQDLLRRMDSSKNYRRESQQIKEDFSEALRLEGVELSPGRNVLSLTKQMKNIGGYKPGQLLLKIGGLDFLKTLETEEYFSVSHIQPECVLKPSEGDYLLSGITQLAYLSISPGSFHLTPGAKLKLETSGSLKVTTESDDNMLVVNETEEGQSQEFKVQVFHERENSMTSEAQMIVMSSCFSLPVKMNLTFNSPFWVTHKILTAGDRKYIQISLDGSTKEKFLLTEAVMKCDNPDVEILPMNKPGVELSVSRHQTVSYVWQLKCNSSEVRDLKLVYTVYYSSPLDISEKTHKLSYVCMIKDFQTLYTVKVEIKPEGESKDCRVGSVAVLTLRVQRSPRHRDPTPVLYKTEEKPDQWAITGKSSGLLDMEKGGNEVTLSVIPLIPGLLHVPKVTLYKPNKDGLEDSEDLGQLDSSGEIPLEQEGAPYQGFPRGQVYYASSAKQVRVHQPSKNGGRDS</sequence>
<evidence type="ECO:0000256" key="2">
    <source>
        <dbReference type="ARBA" id="ARBA00022448"/>
    </source>
</evidence>
<evidence type="ECO:0000259" key="5">
    <source>
        <dbReference type="Pfam" id="PF12584"/>
    </source>
</evidence>
<dbReference type="RefSeq" id="XP_022294052.1">
    <property type="nucleotide sequence ID" value="XM_022438344.1"/>
</dbReference>
<evidence type="ECO:0000259" key="7">
    <source>
        <dbReference type="Pfam" id="PF23604"/>
    </source>
</evidence>
<dbReference type="Pfam" id="PF23604">
    <property type="entry name" value="Ig_TRAPPC10"/>
    <property type="match status" value="1"/>
</dbReference>
<keyword evidence="3" id="KW-0333">Golgi apparatus</keyword>
<proteinExistence type="predicted"/>
<dbReference type="Proteomes" id="UP000694844">
    <property type="component" value="Chromosome 7"/>
</dbReference>
<dbReference type="InterPro" id="IPR056917">
    <property type="entry name" value="Ig_TRAPPC10"/>
</dbReference>
<gene>
    <name evidence="9" type="primary">LOC111104416</name>
</gene>
<dbReference type="OrthoDB" id="10256906at2759"/>
<evidence type="ECO:0000313" key="8">
    <source>
        <dbReference type="Proteomes" id="UP000694844"/>
    </source>
</evidence>
<dbReference type="GO" id="GO:1990071">
    <property type="term" value="C:TRAPPII protein complex"/>
    <property type="evidence" value="ECO:0007669"/>
    <property type="project" value="InterPro"/>
</dbReference>
<dbReference type="InterPro" id="IPR056913">
    <property type="entry name" value="TRAPPC10/Trs130_N"/>
</dbReference>
<keyword evidence="8" id="KW-1185">Reference proteome</keyword>
<dbReference type="InterPro" id="IPR022233">
    <property type="entry name" value="TRAPPC10/Trs130_C"/>
</dbReference>
<feature type="domain" description="TRAPPC10/Trs130 N-terminal" evidence="6">
    <location>
        <begin position="2"/>
        <end position="312"/>
    </location>
</feature>